<protein>
    <recommendedName>
        <fullName evidence="3">Flagellar protein FliT</fullName>
    </recommendedName>
</protein>
<gene>
    <name evidence="1" type="ORF">GCM10009107_39830</name>
</gene>
<sequence>MARAQRLQQLREALQKALQRTMPAASASSQAPDFGDWRALVQAEAALSRALPALAGEGEWSAAERRALAELREVHEAARTRCEQALATLGTQLHEMGLQKEGWLAYAGMSATLQST</sequence>
<accession>A0ABN1K999</accession>
<comment type="caution">
    <text evidence="1">The sequence shown here is derived from an EMBL/GenBank/DDBJ whole genome shotgun (WGS) entry which is preliminary data.</text>
</comment>
<reference evidence="1 2" key="1">
    <citation type="journal article" date="2019" name="Int. J. Syst. Evol. Microbiol.">
        <title>The Global Catalogue of Microorganisms (GCM) 10K type strain sequencing project: providing services to taxonomists for standard genome sequencing and annotation.</title>
        <authorList>
            <consortium name="The Broad Institute Genomics Platform"/>
            <consortium name="The Broad Institute Genome Sequencing Center for Infectious Disease"/>
            <person name="Wu L."/>
            <person name="Ma J."/>
        </authorList>
    </citation>
    <scope>NUCLEOTIDE SEQUENCE [LARGE SCALE GENOMIC DNA]</scope>
    <source>
        <strain evidence="1 2">JCM 15503</strain>
    </source>
</reference>
<organism evidence="1 2">
    <name type="scientific">Ideonella azotifigens</name>
    <dbReference type="NCBI Taxonomy" id="513160"/>
    <lineage>
        <taxon>Bacteria</taxon>
        <taxon>Pseudomonadati</taxon>
        <taxon>Pseudomonadota</taxon>
        <taxon>Betaproteobacteria</taxon>
        <taxon>Burkholderiales</taxon>
        <taxon>Sphaerotilaceae</taxon>
        <taxon>Ideonella</taxon>
    </lineage>
</organism>
<dbReference type="EMBL" id="BAAAEW010000026">
    <property type="protein sequence ID" value="GAA0758905.1"/>
    <property type="molecule type" value="Genomic_DNA"/>
</dbReference>
<evidence type="ECO:0000313" key="2">
    <source>
        <dbReference type="Proteomes" id="UP001500279"/>
    </source>
</evidence>
<keyword evidence="2" id="KW-1185">Reference proteome</keyword>
<name>A0ABN1K999_9BURK</name>
<proteinExistence type="predicted"/>
<dbReference type="RefSeq" id="WP_231010082.1">
    <property type="nucleotide sequence ID" value="NZ_BAAAEW010000026.1"/>
</dbReference>
<dbReference type="Proteomes" id="UP001500279">
    <property type="component" value="Unassembled WGS sequence"/>
</dbReference>
<evidence type="ECO:0008006" key="3">
    <source>
        <dbReference type="Google" id="ProtNLM"/>
    </source>
</evidence>
<evidence type="ECO:0000313" key="1">
    <source>
        <dbReference type="EMBL" id="GAA0758905.1"/>
    </source>
</evidence>